<feature type="region of interest" description="Disordered" evidence="1">
    <location>
        <begin position="225"/>
        <end position="254"/>
    </location>
</feature>
<reference evidence="3" key="2">
    <citation type="submission" date="2015-03" db="UniProtKB">
        <authorList>
            <consortium name="EnsemblPlants"/>
        </authorList>
    </citation>
    <scope>IDENTIFICATION</scope>
</reference>
<dbReference type="Gramene" id="Bo9g004420.1">
    <property type="protein sequence ID" value="Bo9g004420.1"/>
    <property type="gene ID" value="Bo9g004420"/>
</dbReference>
<dbReference type="AlphaFoldDB" id="A0A0D3DZY5"/>
<dbReference type="PANTHER" id="PTHR34188">
    <property type="entry name" value="OS01G0299500 PROTEIN"/>
    <property type="match status" value="1"/>
</dbReference>
<evidence type="ECO:0000313" key="4">
    <source>
        <dbReference type="Proteomes" id="UP000032141"/>
    </source>
</evidence>
<dbReference type="RefSeq" id="XP_013608734.1">
    <property type="nucleotide sequence ID" value="XM_013753280.1"/>
</dbReference>
<dbReference type="PANTHER" id="PTHR34188:SF5">
    <property type="entry name" value="OS05G0131900 PROTEIN"/>
    <property type="match status" value="1"/>
</dbReference>
<evidence type="ECO:0000313" key="3">
    <source>
        <dbReference type="EnsemblPlants" id="Bo9g004420.1"/>
    </source>
</evidence>
<evidence type="ECO:0008006" key="5">
    <source>
        <dbReference type="Google" id="ProtNLM"/>
    </source>
</evidence>
<dbReference type="GeneID" id="106315528"/>
<dbReference type="EnsemblPlants" id="Bo9g004420.1">
    <property type="protein sequence ID" value="Bo9g004420.1"/>
    <property type="gene ID" value="Bo9g004420"/>
</dbReference>
<reference evidence="3 4" key="1">
    <citation type="journal article" date="2014" name="Genome Biol.">
        <title>Transcriptome and methylome profiling reveals relics of genome dominance in the mesopolyploid Brassica oleracea.</title>
        <authorList>
            <person name="Parkin I.A."/>
            <person name="Koh C."/>
            <person name="Tang H."/>
            <person name="Robinson S.J."/>
            <person name="Kagale S."/>
            <person name="Clarke W.E."/>
            <person name="Town C.D."/>
            <person name="Nixon J."/>
            <person name="Krishnakumar V."/>
            <person name="Bidwell S.L."/>
            <person name="Denoeud F."/>
            <person name="Belcram H."/>
            <person name="Links M.G."/>
            <person name="Just J."/>
            <person name="Clarke C."/>
            <person name="Bender T."/>
            <person name="Huebert T."/>
            <person name="Mason A.S."/>
            <person name="Pires J.C."/>
            <person name="Barker G."/>
            <person name="Moore J."/>
            <person name="Walley P.G."/>
            <person name="Manoli S."/>
            <person name="Batley J."/>
            <person name="Edwards D."/>
            <person name="Nelson M.N."/>
            <person name="Wang X."/>
            <person name="Paterson A.H."/>
            <person name="King G."/>
            <person name="Bancroft I."/>
            <person name="Chalhoub B."/>
            <person name="Sharpe A.G."/>
        </authorList>
    </citation>
    <scope>NUCLEOTIDE SEQUENCE</scope>
    <source>
        <strain evidence="3 4">cv. TO1000</strain>
    </source>
</reference>
<keyword evidence="2" id="KW-1133">Transmembrane helix</keyword>
<organism evidence="3 4">
    <name type="scientific">Brassica oleracea var. oleracea</name>
    <dbReference type="NCBI Taxonomy" id="109376"/>
    <lineage>
        <taxon>Eukaryota</taxon>
        <taxon>Viridiplantae</taxon>
        <taxon>Streptophyta</taxon>
        <taxon>Embryophyta</taxon>
        <taxon>Tracheophyta</taxon>
        <taxon>Spermatophyta</taxon>
        <taxon>Magnoliopsida</taxon>
        <taxon>eudicotyledons</taxon>
        <taxon>Gunneridae</taxon>
        <taxon>Pentapetalae</taxon>
        <taxon>rosids</taxon>
        <taxon>malvids</taxon>
        <taxon>Brassicales</taxon>
        <taxon>Brassicaceae</taxon>
        <taxon>Brassiceae</taxon>
        <taxon>Brassica</taxon>
    </lineage>
</organism>
<keyword evidence="2" id="KW-0812">Transmembrane</keyword>
<sequence>MKTKGHKKKQLFQVECCVGMDQIVSGEEEEELGVDIEEGVGFNETQDITTTNQEDVLDQVWSGRLSYDHRSENLTDDDADDGLINPLMGGDGKQRRERSSQSLDLSDRKFDSVKVKKTRKPSSKPPRPPKGPLLTANDQKLMREIAELAMRKRARIERMRRMKAAKSSSPCSSILAMIVTVIFFVFLIFQGFFTSNASLSSSNSPAPDNNRMVSVQFFNEFAPRERIDPSPTTRFRYKRVSGADNEENTREVTR</sequence>
<dbReference type="RefSeq" id="XP_013608735.1">
    <property type="nucleotide sequence ID" value="XM_013753281.1"/>
</dbReference>
<dbReference type="Proteomes" id="UP000032141">
    <property type="component" value="Chromosome C9"/>
</dbReference>
<accession>A0A0D3DZY5</accession>
<keyword evidence="4" id="KW-1185">Reference proteome</keyword>
<feature type="compositionally biased region" description="Basic and acidic residues" evidence="1">
    <location>
        <begin position="92"/>
        <end position="114"/>
    </location>
</feature>
<evidence type="ECO:0000256" key="2">
    <source>
        <dbReference type="SAM" id="Phobius"/>
    </source>
</evidence>
<dbReference type="OMA" id="TRFRYKR"/>
<feature type="transmembrane region" description="Helical" evidence="2">
    <location>
        <begin position="168"/>
        <end position="193"/>
    </location>
</feature>
<feature type="region of interest" description="Disordered" evidence="1">
    <location>
        <begin position="71"/>
        <end position="137"/>
    </location>
</feature>
<name>A0A0D3DZY5_BRAOL</name>
<keyword evidence="2" id="KW-0472">Membrane</keyword>
<protein>
    <recommendedName>
        <fullName evidence="5">Transmembrane protein</fullName>
    </recommendedName>
</protein>
<dbReference type="eggNOG" id="ENOG502S30Q">
    <property type="taxonomic scope" value="Eukaryota"/>
</dbReference>
<proteinExistence type="predicted"/>
<dbReference type="STRING" id="109376.A0A0D3DZY5"/>
<dbReference type="HOGENOM" id="CLU_087123_1_0_1"/>
<evidence type="ECO:0000256" key="1">
    <source>
        <dbReference type="SAM" id="MobiDB-lite"/>
    </source>
</evidence>